<comment type="caution">
    <text evidence="2">The sequence shown here is derived from an EMBL/GenBank/DDBJ whole genome shotgun (WGS) entry which is preliminary data.</text>
</comment>
<organism evidence="2 3">
    <name type="scientific">Aspergillus fumigatus</name>
    <name type="common">Neosartorya fumigata</name>
    <dbReference type="NCBI Taxonomy" id="746128"/>
    <lineage>
        <taxon>Eukaryota</taxon>
        <taxon>Fungi</taxon>
        <taxon>Dikarya</taxon>
        <taxon>Ascomycota</taxon>
        <taxon>Pezizomycotina</taxon>
        <taxon>Eurotiomycetes</taxon>
        <taxon>Eurotiomycetidae</taxon>
        <taxon>Eurotiales</taxon>
        <taxon>Aspergillaceae</taxon>
        <taxon>Aspergillus</taxon>
        <taxon>Aspergillus subgen. Fumigati</taxon>
    </lineage>
</organism>
<sequence length="103" mass="11128">MYLTTLALTALIAITAADKTFPTVIMKMRNGLTVLSGSPGNCLTYTVHHPIETVQINTPCRFYDEIECAGNATNYSPETEIPVADVAEMGSVRCGEEADLEKS</sequence>
<dbReference type="AlphaFoldDB" id="A0A229YAB9"/>
<evidence type="ECO:0000313" key="3">
    <source>
        <dbReference type="Proteomes" id="UP000813423"/>
    </source>
</evidence>
<feature type="signal peptide" evidence="1">
    <location>
        <begin position="1"/>
        <end position="17"/>
    </location>
</feature>
<protein>
    <submittedName>
        <fullName evidence="2">Uncharacterized protein</fullName>
    </submittedName>
</protein>
<evidence type="ECO:0000313" key="2">
    <source>
        <dbReference type="EMBL" id="KAH1906413.1"/>
    </source>
</evidence>
<evidence type="ECO:0000256" key="1">
    <source>
        <dbReference type="SAM" id="SignalP"/>
    </source>
</evidence>
<reference evidence="2" key="1">
    <citation type="submission" date="2021-08" db="EMBL/GenBank/DDBJ databases">
        <title>Global Aspergillus fumigatus from environmental and clinical sources.</title>
        <authorList>
            <person name="Barber A."/>
            <person name="Sae-Ong T."/>
        </authorList>
    </citation>
    <scope>NUCLEOTIDE SEQUENCE</scope>
    <source>
        <strain evidence="2">NRZ-2016-071</strain>
    </source>
</reference>
<gene>
    <name evidence="2" type="ORF">KXV57_005425</name>
</gene>
<keyword evidence="1" id="KW-0732">Signal</keyword>
<dbReference type="EMBL" id="JAIBSC010000037">
    <property type="protein sequence ID" value="KAH1906413.1"/>
    <property type="molecule type" value="Genomic_DNA"/>
</dbReference>
<name>A0A229YAB9_ASPFM</name>
<proteinExistence type="predicted"/>
<accession>A0A229YAB9</accession>
<feature type="chain" id="PRO_5041084078" evidence="1">
    <location>
        <begin position="18"/>
        <end position="103"/>
    </location>
</feature>
<dbReference type="Proteomes" id="UP000813423">
    <property type="component" value="Unassembled WGS sequence"/>
</dbReference>